<accession>A0ACC7LPF1</accession>
<organism evidence="1 2">
    <name type="scientific">Meishania litoralis</name>
    <dbReference type="NCBI Taxonomy" id="3434685"/>
    <lineage>
        <taxon>Bacteria</taxon>
        <taxon>Pseudomonadati</taxon>
        <taxon>Bacteroidota</taxon>
        <taxon>Flavobacteriia</taxon>
        <taxon>Flavobacteriales</taxon>
        <taxon>Flavobacteriaceae</taxon>
        <taxon>Meishania</taxon>
    </lineage>
</organism>
<comment type="caution">
    <text evidence="1">The sequence shown here is derived from an EMBL/GenBank/DDBJ whole genome shotgun (WGS) entry which is preliminary data.</text>
</comment>
<protein>
    <submittedName>
        <fullName evidence="1">Zinc-binding dehydrogenase</fullName>
    </submittedName>
</protein>
<evidence type="ECO:0000313" key="1">
    <source>
        <dbReference type="EMBL" id="MFH6603872.1"/>
    </source>
</evidence>
<sequence>MNSIAVVNFAPKKGSVEIREIPRPEIGEDDILLEVANVGVCGSDLHQWTCDHSWPVNYPVVLGHEFGGHIVELGKRVEGWNEGDRVVSETAAVIDMNNPMSRQGLYNLDPTRKGFGYGVNGAMTRFVKVPARCLHAVPKNLSFEQACLTEPCSVAYNAVVMNSNINPGDRVLVIGPGTIGILCAAIARLCGAEVAIVGLETDNTRLEIAKQFGCEALVGDAYEWAMKYDGLGVDCVIDAAGVSATLKMALQWVRPNGQITKVGWGPKPLDFSLDPLVQKNVRLQGSFSHNWPIWEKVISLLSSGILDVRPIIGGVWSLTDWHEAFEQMHSGKVVKSVLKPV</sequence>
<keyword evidence="2" id="KW-1185">Reference proteome</keyword>
<dbReference type="Proteomes" id="UP001595191">
    <property type="component" value="Unassembled WGS sequence"/>
</dbReference>
<reference evidence="1" key="1">
    <citation type="submission" date="2024-09" db="EMBL/GenBank/DDBJ databases">
        <authorList>
            <person name="Liu J."/>
        </authorList>
    </citation>
    <scope>NUCLEOTIDE SEQUENCE</scope>
    <source>
        <strain evidence="1">NBU2967</strain>
    </source>
</reference>
<proteinExistence type="predicted"/>
<name>A0ACC7LPF1_9FLAO</name>
<gene>
    <name evidence="1" type="ORF">ACEZ3G_10325</name>
</gene>
<evidence type="ECO:0000313" key="2">
    <source>
        <dbReference type="Proteomes" id="UP001595191"/>
    </source>
</evidence>
<dbReference type="EMBL" id="JBHFPV010000002">
    <property type="protein sequence ID" value="MFH6603872.1"/>
    <property type="molecule type" value="Genomic_DNA"/>
</dbReference>